<gene>
    <name evidence="5" type="ORF">GOMPHAMPRED_006409</name>
</gene>
<evidence type="ECO:0000256" key="1">
    <source>
        <dbReference type="ARBA" id="ARBA00010088"/>
    </source>
</evidence>
<dbReference type="Pfam" id="PF08386">
    <property type="entry name" value="Abhydrolase_4"/>
    <property type="match status" value="1"/>
</dbReference>
<keyword evidence="3" id="KW-0812">Transmembrane</keyword>
<keyword evidence="3" id="KW-1133">Transmembrane helix</keyword>
<name>A0A8H3FZG0_9LECA</name>
<reference evidence="5" key="1">
    <citation type="submission" date="2021-03" db="EMBL/GenBank/DDBJ databases">
        <authorList>
            <person name="Tagirdzhanova G."/>
        </authorList>
    </citation>
    <scope>NUCLEOTIDE SEQUENCE</scope>
</reference>
<keyword evidence="6" id="KW-1185">Reference proteome</keyword>
<comment type="similarity">
    <text evidence="1">Belongs to the peptidase S33 family.</text>
</comment>
<feature type="domain" description="Peptidase S33 tripeptidyl aminopeptidase-like C-terminal" evidence="4">
    <location>
        <begin position="491"/>
        <end position="594"/>
    </location>
</feature>
<comment type="caution">
    <text evidence="5">The sequence shown here is derived from an EMBL/GenBank/DDBJ whole genome shotgun (WGS) entry which is preliminary data.</text>
</comment>
<dbReference type="InterPro" id="IPR029058">
    <property type="entry name" value="AB_hydrolase_fold"/>
</dbReference>
<dbReference type="InterPro" id="IPR013595">
    <property type="entry name" value="Pept_S33_TAP-like_C"/>
</dbReference>
<dbReference type="SUPFAM" id="SSF53474">
    <property type="entry name" value="alpha/beta-Hydrolases"/>
    <property type="match status" value="1"/>
</dbReference>
<dbReference type="GO" id="GO:0016787">
    <property type="term" value="F:hydrolase activity"/>
    <property type="evidence" value="ECO:0007669"/>
    <property type="project" value="UniProtKB-KW"/>
</dbReference>
<dbReference type="AlphaFoldDB" id="A0A8H3FZG0"/>
<dbReference type="Proteomes" id="UP000664169">
    <property type="component" value="Unassembled WGS sequence"/>
</dbReference>
<sequence length="675" mass="75290">MDEKSAEPQVVFRRFHSRQEPESRISHRKHTIGVALVIIILYLGSGGGIRLAHSWYAKDSAHSNGTLFSSSPQVDLRFDWSALEPSTDLEYSPCFHEFYCARLDVPLNWNSTKDNKFVLAIIKKPADVDVTHPNYGGVVLFNPGGPAASGVDFIRRYGGPLDRILNNGDKHYDLLSWDPRGVGDTTPVIHGLANLARHDYDQKVVDLAGLTEHEETFNRFYDMKGLYGKFVSASLSSHSEDHPVQFLGTTNVVRDMVHIIEKHGQWRETAAEKILAMQRKAGQQFNKIQIQAIRQQVAYQEDAEMLQYWGGSYGTVLGQTFASMYPEKYAGELRNMLGGARAIMKNFTMECAAAGPARCEFASSSSSPADTLTHKWRELFSEIHKYPITDVIKANPVYVTSILVKGIIFSGWFTGWYGYKAAGDVMHNLALRNASFFSSPADSSACGDSDLTAFDMTIATSGVFCNDGEKRRSRDEYKEYIDSVDKELTDWGSFWALTNPSCQYWPTIEESPSWRYAGLFGTRTTANPILVVSQTLDPVTSLIYAQDAAKRFSAQLVEVQGIGHTSFGYPSICAMKELKRYLDTGKVSSDYTYCSASVKPFQTIDEVIEMTEKMAMEDRYILASALRIAGDWPPGSPAISVVKEKTALPGREAGDWWVDRDISSIGALVHAQYYA</sequence>
<evidence type="ECO:0000256" key="3">
    <source>
        <dbReference type="SAM" id="Phobius"/>
    </source>
</evidence>
<proteinExistence type="inferred from homology"/>
<dbReference type="PANTHER" id="PTHR43248">
    <property type="entry name" value="2-SUCCINYL-6-HYDROXY-2,4-CYCLOHEXADIENE-1-CARBOXYLATE SYNTHASE"/>
    <property type="match status" value="1"/>
</dbReference>
<dbReference type="InterPro" id="IPR051601">
    <property type="entry name" value="Serine_prot/Carboxylest_S33"/>
</dbReference>
<protein>
    <recommendedName>
        <fullName evidence="4">Peptidase S33 tripeptidyl aminopeptidase-like C-terminal domain-containing protein</fullName>
    </recommendedName>
</protein>
<dbReference type="EMBL" id="CAJPDQ010000040">
    <property type="protein sequence ID" value="CAF9931817.1"/>
    <property type="molecule type" value="Genomic_DNA"/>
</dbReference>
<evidence type="ECO:0000259" key="4">
    <source>
        <dbReference type="Pfam" id="PF08386"/>
    </source>
</evidence>
<accession>A0A8H3FZG0</accession>
<dbReference type="PANTHER" id="PTHR43248:SF25">
    <property type="entry name" value="AB HYDROLASE-1 DOMAIN-CONTAINING PROTEIN-RELATED"/>
    <property type="match status" value="1"/>
</dbReference>
<dbReference type="OrthoDB" id="425534at2759"/>
<evidence type="ECO:0000313" key="6">
    <source>
        <dbReference type="Proteomes" id="UP000664169"/>
    </source>
</evidence>
<dbReference type="Gene3D" id="3.40.50.1820">
    <property type="entry name" value="alpha/beta hydrolase"/>
    <property type="match status" value="1"/>
</dbReference>
<keyword evidence="3" id="KW-0472">Membrane</keyword>
<feature type="transmembrane region" description="Helical" evidence="3">
    <location>
        <begin position="32"/>
        <end position="56"/>
    </location>
</feature>
<evidence type="ECO:0000313" key="5">
    <source>
        <dbReference type="EMBL" id="CAF9931817.1"/>
    </source>
</evidence>
<evidence type="ECO:0000256" key="2">
    <source>
        <dbReference type="ARBA" id="ARBA00022801"/>
    </source>
</evidence>
<organism evidence="5 6">
    <name type="scientific">Gomphillus americanus</name>
    <dbReference type="NCBI Taxonomy" id="1940652"/>
    <lineage>
        <taxon>Eukaryota</taxon>
        <taxon>Fungi</taxon>
        <taxon>Dikarya</taxon>
        <taxon>Ascomycota</taxon>
        <taxon>Pezizomycotina</taxon>
        <taxon>Lecanoromycetes</taxon>
        <taxon>OSLEUM clade</taxon>
        <taxon>Ostropomycetidae</taxon>
        <taxon>Ostropales</taxon>
        <taxon>Graphidaceae</taxon>
        <taxon>Gomphilloideae</taxon>
        <taxon>Gomphillus</taxon>
    </lineage>
</organism>
<keyword evidence="2" id="KW-0378">Hydrolase</keyword>